<feature type="compositionally biased region" description="Low complexity" evidence="1">
    <location>
        <begin position="301"/>
        <end position="310"/>
    </location>
</feature>
<evidence type="ECO:0000256" key="1">
    <source>
        <dbReference type="SAM" id="MobiDB-lite"/>
    </source>
</evidence>
<feature type="compositionally biased region" description="Pro residues" evidence="1">
    <location>
        <begin position="383"/>
        <end position="399"/>
    </location>
</feature>
<feature type="region of interest" description="Disordered" evidence="1">
    <location>
        <begin position="193"/>
        <end position="213"/>
    </location>
</feature>
<dbReference type="AlphaFoldDB" id="A0A423U9Y6"/>
<feature type="region of interest" description="Disordered" evidence="1">
    <location>
        <begin position="301"/>
        <end position="322"/>
    </location>
</feature>
<evidence type="ECO:0000313" key="2">
    <source>
        <dbReference type="EMBL" id="ROT85503.1"/>
    </source>
</evidence>
<gene>
    <name evidence="2" type="ORF">C7M84_012687</name>
</gene>
<protein>
    <submittedName>
        <fullName evidence="2">Uncharacterized protein</fullName>
    </submittedName>
</protein>
<accession>A0A423U9Y6</accession>
<comment type="caution">
    <text evidence="2">The sequence shown here is derived from an EMBL/GenBank/DDBJ whole genome shotgun (WGS) entry which is preliminary data.</text>
</comment>
<evidence type="ECO:0000313" key="3">
    <source>
        <dbReference type="Proteomes" id="UP000283509"/>
    </source>
</evidence>
<organism evidence="2 3">
    <name type="scientific">Penaeus vannamei</name>
    <name type="common">Whiteleg shrimp</name>
    <name type="synonym">Litopenaeus vannamei</name>
    <dbReference type="NCBI Taxonomy" id="6689"/>
    <lineage>
        <taxon>Eukaryota</taxon>
        <taxon>Metazoa</taxon>
        <taxon>Ecdysozoa</taxon>
        <taxon>Arthropoda</taxon>
        <taxon>Crustacea</taxon>
        <taxon>Multicrustacea</taxon>
        <taxon>Malacostraca</taxon>
        <taxon>Eumalacostraca</taxon>
        <taxon>Eucarida</taxon>
        <taxon>Decapoda</taxon>
        <taxon>Dendrobranchiata</taxon>
        <taxon>Penaeoidea</taxon>
        <taxon>Penaeidae</taxon>
        <taxon>Penaeus</taxon>
    </lineage>
</organism>
<dbReference type="Proteomes" id="UP000283509">
    <property type="component" value="Unassembled WGS sequence"/>
</dbReference>
<name>A0A423U9Y6_PENVA</name>
<reference evidence="2 3" key="1">
    <citation type="submission" date="2018-04" db="EMBL/GenBank/DDBJ databases">
        <authorList>
            <person name="Zhang X."/>
            <person name="Yuan J."/>
            <person name="Li F."/>
            <person name="Xiang J."/>
        </authorList>
    </citation>
    <scope>NUCLEOTIDE SEQUENCE [LARGE SCALE GENOMIC DNA]</scope>
    <source>
        <tissue evidence="2">Muscle</tissue>
    </source>
</reference>
<sequence length="442" mass="46903">MHLMKPSPFLLYQSPSLPIPISPILHPPSPPPSFPTPLPPLTFLFFLSRVPYPLHPHSVPPPLSLRQPSSSATSCLSSPSSLLPHGLPALPLDYRSLGAHPPFPPSPLTSPSPTLFPPLSPSLSPLAPPLPRLRLPTPLLTPLSPPHPTPRGRGAFPAPRGPCARFALSRAVSALCRWSGRCLAPHPPDVSASLVTPAPPHETSSRLPRRSAPPTATLGLRLLLVRGSRVDPAPPPWSPVRARVPRRVPVARSCGFPRLPRRATAWGGCGSPPPVPTQFLLLFPPPPLALRPRPALASSALPTPLSSSFSNPPSAAEWPASPLVPPHAGSALVSRLPPVPPTRALPPLSLIKRRVESLHVVLTSLTKPRPLIKLRPSSSSAPQAPPSSSRPPHQAPPPSSSSSPAPSSKLRLPLKARPLIKLRPLIRHHNICNSTTGSHVCS</sequence>
<keyword evidence="3" id="KW-1185">Reference proteome</keyword>
<dbReference type="EMBL" id="QCYY01000260">
    <property type="protein sequence ID" value="ROT85503.1"/>
    <property type="molecule type" value="Genomic_DNA"/>
</dbReference>
<feature type="region of interest" description="Disordered" evidence="1">
    <location>
        <begin position="371"/>
        <end position="411"/>
    </location>
</feature>
<proteinExistence type="predicted"/>
<reference evidence="2 3" key="2">
    <citation type="submission" date="2019-01" db="EMBL/GenBank/DDBJ databases">
        <title>The decoding of complex shrimp genome reveals the adaptation for benthos swimmer, frequently molting mechanism and breeding impact on genome.</title>
        <authorList>
            <person name="Sun Y."/>
            <person name="Gao Y."/>
            <person name="Yu Y."/>
        </authorList>
    </citation>
    <scope>NUCLEOTIDE SEQUENCE [LARGE SCALE GENOMIC DNA]</scope>
    <source>
        <tissue evidence="2">Muscle</tissue>
    </source>
</reference>